<evidence type="ECO:0000313" key="3">
    <source>
        <dbReference type="Proteomes" id="UP000286482"/>
    </source>
</evidence>
<dbReference type="PANTHER" id="PTHR45947:SF3">
    <property type="entry name" value="SULFOQUINOVOSYL TRANSFERASE SQD2"/>
    <property type="match status" value="1"/>
</dbReference>
<dbReference type="InterPro" id="IPR001296">
    <property type="entry name" value="Glyco_trans_1"/>
</dbReference>
<dbReference type="InterPro" id="IPR050194">
    <property type="entry name" value="Glycosyltransferase_grp1"/>
</dbReference>
<dbReference type="RefSeq" id="WP_120356203.1">
    <property type="nucleotide sequence ID" value="NZ_RAQO01000009.1"/>
</dbReference>
<dbReference type="Proteomes" id="UP000286482">
    <property type="component" value="Unassembled WGS sequence"/>
</dbReference>
<evidence type="ECO:0000259" key="1">
    <source>
        <dbReference type="Pfam" id="PF00534"/>
    </source>
</evidence>
<protein>
    <submittedName>
        <fullName evidence="2">Glycosyltransferase</fullName>
    </submittedName>
</protein>
<gene>
    <name evidence="2" type="ORF">DBZ36_17215</name>
</gene>
<dbReference type="PANTHER" id="PTHR45947">
    <property type="entry name" value="SULFOQUINOVOSYL TRANSFERASE SQD2"/>
    <property type="match status" value="1"/>
</dbReference>
<proteinExistence type="predicted"/>
<organism evidence="2 3">
    <name type="scientific">Alginatibacterium sediminis</name>
    <dbReference type="NCBI Taxonomy" id="2164068"/>
    <lineage>
        <taxon>Bacteria</taxon>
        <taxon>Pseudomonadati</taxon>
        <taxon>Pseudomonadota</taxon>
        <taxon>Gammaproteobacteria</taxon>
        <taxon>Alteromonadales</taxon>
        <taxon>Alteromonadaceae</taxon>
        <taxon>Alginatibacterium</taxon>
    </lineage>
</organism>
<dbReference type="OrthoDB" id="9768937at2"/>
<evidence type="ECO:0000313" key="2">
    <source>
        <dbReference type="EMBL" id="RKF14392.1"/>
    </source>
</evidence>
<dbReference type="EMBL" id="RAQO01000009">
    <property type="protein sequence ID" value="RKF14392.1"/>
    <property type="molecule type" value="Genomic_DNA"/>
</dbReference>
<name>A0A420E773_9ALTE</name>
<keyword evidence="2" id="KW-0808">Transferase</keyword>
<dbReference type="CDD" id="cd03801">
    <property type="entry name" value="GT4_PimA-like"/>
    <property type="match status" value="1"/>
</dbReference>
<dbReference type="SUPFAM" id="SSF53756">
    <property type="entry name" value="UDP-Glycosyltransferase/glycogen phosphorylase"/>
    <property type="match status" value="1"/>
</dbReference>
<dbReference type="Pfam" id="PF00534">
    <property type="entry name" value="Glycos_transf_1"/>
    <property type="match status" value="1"/>
</dbReference>
<comment type="caution">
    <text evidence="2">The sequence shown here is derived from an EMBL/GenBank/DDBJ whole genome shotgun (WGS) entry which is preliminary data.</text>
</comment>
<sequence length="380" mass="42972">MKELVGIIGSGNIGRDPFHPRSWSGSSRFFFQALQERKLLKRAFGVEAPSQQRYPLLLKNFHPNRKIWREKFYHDPSYYKALTQEIDRHILDSDFDSDFIQVGAIYDVPSLVKKRSRCFSYHDGDYINAIKSPFRKNLISPQKEKAALDYAAKVYSGLDCVFTMSQFLANSLVEGYGLDAKRVVNIGAGINYALPDLKPKHFNSPEILFVGIDFERKGGPFILECFQDIKDQIPEAKLHIVGPHKLDLPSRLSKGVHYHGFLDKSEAGRAKFQQLLDKASLFVMASLYEPFGIAPLEAMANQIPCLLPDAWAFSEMINEEVNGLLFEPQQQDDFVAKACQILNTDSAGLQLMAQGARKTVLDNYTWDGVALRLENAIDTL</sequence>
<feature type="domain" description="Glycosyl transferase family 1" evidence="1">
    <location>
        <begin position="203"/>
        <end position="345"/>
    </location>
</feature>
<accession>A0A420E773</accession>
<keyword evidence="3" id="KW-1185">Reference proteome</keyword>
<dbReference type="Gene3D" id="3.40.50.2000">
    <property type="entry name" value="Glycogen Phosphorylase B"/>
    <property type="match status" value="2"/>
</dbReference>
<dbReference type="AlphaFoldDB" id="A0A420E773"/>
<reference evidence="2 3" key="1">
    <citation type="submission" date="2018-09" db="EMBL/GenBank/DDBJ databases">
        <authorList>
            <person name="Wang Z."/>
        </authorList>
    </citation>
    <scope>NUCLEOTIDE SEQUENCE [LARGE SCALE GENOMIC DNA]</scope>
    <source>
        <strain evidence="2 3">ALS 81</strain>
    </source>
</reference>
<dbReference type="GO" id="GO:0016757">
    <property type="term" value="F:glycosyltransferase activity"/>
    <property type="evidence" value="ECO:0007669"/>
    <property type="project" value="InterPro"/>
</dbReference>